<reference evidence="11" key="1">
    <citation type="submission" date="2025-08" db="UniProtKB">
        <authorList>
            <consortium name="RefSeq"/>
        </authorList>
    </citation>
    <scope>IDENTIFICATION</scope>
    <source>
        <tissue evidence="11">White muscle</tissue>
    </source>
</reference>
<feature type="domain" description="Sushi" evidence="9">
    <location>
        <begin position="866"/>
        <end position="924"/>
    </location>
</feature>
<feature type="domain" description="Sushi" evidence="9">
    <location>
        <begin position="85"/>
        <end position="145"/>
    </location>
</feature>
<dbReference type="Proteomes" id="UP000808372">
    <property type="component" value="Chromosome 16"/>
</dbReference>
<feature type="domain" description="Sushi" evidence="9">
    <location>
        <begin position="386"/>
        <end position="444"/>
    </location>
</feature>
<feature type="domain" description="Sushi" evidence="9">
    <location>
        <begin position="28"/>
        <end position="84"/>
    </location>
</feature>
<feature type="transmembrane region" description="Helical" evidence="7">
    <location>
        <begin position="944"/>
        <end position="963"/>
    </location>
</feature>
<feature type="disulfide bond" evidence="6">
    <location>
        <begin position="236"/>
        <end position="263"/>
    </location>
</feature>
<evidence type="ECO:0000259" key="9">
    <source>
        <dbReference type="PROSITE" id="PS50923"/>
    </source>
</evidence>
<dbReference type="InterPro" id="IPR000436">
    <property type="entry name" value="Sushi_SCR_CCP_dom"/>
</dbReference>
<feature type="domain" description="Sushi" evidence="9">
    <location>
        <begin position="685"/>
        <end position="745"/>
    </location>
</feature>
<evidence type="ECO:0000256" key="2">
    <source>
        <dbReference type="ARBA" id="ARBA00022729"/>
    </source>
</evidence>
<feature type="domain" description="Sushi" evidence="9">
    <location>
        <begin position="266"/>
        <end position="324"/>
    </location>
</feature>
<dbReference type="InterPro" id="IPR035976">
    <property type="entry name" value="Sushi/SCR/CCP_sf"/>
</dbReference>
<feature type="disulfide bond" evidence="6">
    <location>
        <begin position="116"/>
        <end position="143"/>
    </location>
</feature>
<keyword evidence="7" id="KW-0472">Membrane</keyword>
<evidence type="ECO:0000256" key="8">
    <source>
        <dbReference type="SAM" id="SignalP"/>
    </source>
</evidence>
<evidence type="ECO:0000313" key="10">
    <source>
        <dbReference type="Proteomes" id="UP000808372"/>
    </source>
</evidence>
<evidence type="ECO:0000256" key="1">
    <source>
        <dbReference type="ARBA" id="ARBA00022659"/>
    </source>
</evidence>
<dbReference type="CDD" id="cd00033">
    <property type="entry name" value="CCP"/>
    <property type="match status" value="15"/>
</dbReference>
<dbReference type="PROSITE" id="PS50923">
    <property type="entry name" value="SUSHI"/>
    <property type="match status" value="15"/>
</dbReference>
<dbReference type="PANTHER" id="PTHR46393">
    <property type="entry name" value="SUSHI DOMAIN-CONTAINING PROTEIN"/>
    <property type="match status" value="1"/>
</dbReference>
<keyword evidence="10" id="KW-1185">Reference proteome</keyword>
<feature type="chain" id="PRO_5036495512" evidence="8">
    <location>
        <begin position="28"/>
        <end position="974"/>
    </location>
</feature>
<feature type="domain" description="Sushi" evidence="9">
    <location>
        <begin position="565"/>
        <end position="625"/>
    </location>
</feature>
<evidence type="ECO:0000256" key="3">
    <source>
        <dbReference type="ARBA" id="ARBA00022737"/>
    </source>
</evidence>
<feature type="disulfide bond" evidence="6">
    <location>
        <begin position="207"/>
        <end position="250"/>
    </location>
</feature>
<feature type="domain" description="Sushi" evidence="9">
    <location>
        <begin position="805"/>
        <end position="865"/>
    </location>
</feature>
<dbReference type="RefSeq" id="XP_038866564.1">
    <property type="nucleotide sequence ID" value="XM_039010636.1"/>
</dbReference>
<keyword evidence="1 6" id="KW-0768">Sushi</keyword>
<feature type="disulfide bond" evidence="6">
    <location>
        <begin position="356"/>
        <end position="383"/>
    </location>
</feature>
<feature type="disulfide bond" evidence="6">
    <location>
        <begin position="87"/>
        <end position="130"/>
    </location>
</feature>
<keyword evidence="2 8" id="KW-0732">Signal</keyword>
<feature type="disulfide bond" evidence="6">
    <location>
        <begin position="567"/>
        <end position="610"/>
    </location>
</feature>
<dbReference type="PANTHER" id="PTHR46393:SF7">
    <property type="entry name" value="COMPLEMENT C2"/>
    <property type="match status" value="1"/>
</dbReference>
<feature type="domain" description="Sushi" evidence="9">
    <location>
        <begin position="746"/>
        <end position="804"/>
    </location>
</feature>
<feature type="domain" description="Sushi" evidence="9">
    <location>
        <begin position="325"/>
        <end position="385"/>
    </location>
</feature>
<feature type="disulfide bond" evidence="6">
    <location>
        <begin position="807"/>
        <end position="850"/>
    </location>
</feature>
<keyword evidence="7" id="KW-0812">Transmembrane</keyword>
<dbReference type="SUPFAM" id="SSF57535">
    <property type="entry name" value="Complement control module/SCR domain"/>
    <property type="match status" value="15"/>
</dbReference>
<feature type="disulfide bond" evidence="6">
    <location>
        <begin position="716"/>
        <end position="743"/>
    </location>
</feature>
<feature type="disulfide bond" evidence="6">
    <location>
        <begin position="327"/>
        <end position="370"/>
    </location>
</feature>
<sequence>MLPSKDICWSLIIGMVQLAYMVLPVQGRSCGHLGEVTNGKYILEGVEFGARAAVTCDTGYTLVGSGIRNCLAEGWDGRVPVCEVVKCGKPPTIVNGGPVIPPEDEYSYRSVVEYSCEKEFTLVGTKSIVCEKDGEFQPAPPECKMVSCPAPVVENGVRIEGRSPPYKHKSYVMYKCKDGYEMTGEASLTCEIGGWSASIPTCKVVKCGKPPTIVNGGPVIPPEDEYSYRSVVEYSCEKEFTLVGTKSIVCEKDGEFQPAPPECKMVSCPAPVVENGVRIEGRSPPYKHKSYVMYKCKDGYEMTGEASLTCEIGGWSASIPTCKVVKCGKPPTIVNGGPVIPPEDEYSYRSVVEYSCEKEFTLVGTKSIVCEKDGEFQPAPPECKMVSCPAPVVENGVRIEGRSPPYKHKSYVMYKCKDGYEMTGEASLTCEIGGWSASIPTCKVVKCGKPPTIVNGGPVIPPEDEYSYRSVVEYSCEKEFTLVGTKSIVCEKDGEFQPAPPECKMVSCPAPVVENGVRIEGRSPPYKHKSYVMYKCKDGYEMTGEASLTCEIGGWSASIPTCKVVKCGKPPTIVNGGPVIPPEDEYSYRSVVEYSCEKEFTLVGTKSIVCEKDGEFQPAPPECKMVSCPAPVVENGVRIEGRSPPYKHKSYVMYKCKDGYEMTGEASLTCEIGGWSASIPTCKVVKCGKPPTIVNGGPVIPPEDEYSYRSVVEYSCEKEFTLVGTKSIVCEKDGEFQPAPPECKMVSCPAPVVENGVRIEGRSPPYKHKSFVTYKCNDGYEMTGEASLTCEIEGWSPSIPTCKVVKCGKPPTIVNGGPVIPPEDEYSYRSVVEYSCEKEFTLVGTKSIVCEKDGEFQPAPPECKMVSCPAPDVENGVRIQGRSPPYKHKSFVTYKCNDGYEMTGEASLTCEIGGWSPSIPTCKVTDAGPGPTDPPAAYNHTWKIVGGVLGGLGVVCIIVFIIYKYTACARTYLP</sequence>
<feature type="domain" description="Sushi" evidence="9">
    <location>
        <begin position="626"/>
        <end position="684"/>
    </location>
</feature>
<feature type="domain" description="Sushi" evidence="9">
    <location>
        <begin position="146"/>
        <end position="204"/>
    </location>
</feature>
<feature type="disulfide bond" evidence="6">
    <location>
        <begin position="687"/>
        <end position="730"/>
    </location>
</feature>
<feature type="disulfide bond" evidence="6">
    <location>
        <begin position="476"/>
        <end position="503"/>
    </location>
</feature>
<proteinExistence type="predicted"/>
<dbReference type="FunFam" id="2.10.70.10:FF:000014">
    <property type="entry name" value="Membrane cofactor protein"/>
    <property type="match status" value="7"/>
</dbReference>
<comment type="caution">
    <text evidence="6">Lacks conserved residue(s) required for the propagation of feature annotation.</text>
</comment>
<feature type="disulfide bond" evidence="6">
    <location>
        <begin position="447"/>
        <end position="490"/>
    </location>
</feature>
<dbReference type="SMART" id="SM00032">
    <property type="entry name" value="CCP"/>
    <property type="match status" value="15"/>
</dbReference>
<feature type="domain" description="Sushi" evidence="9">
    <location>
        <begin position="445"/>
        <end position="505"/>
    </location>
</feature>
<dbReference type="Gene3D" id="2.10.70.10">
    <property type="entry name" value="Complement Module, domain 1"/>
    <property type="match status" value="15"/>
</dbReference>
<evidence type="ECO:0000256" key="6">
    <source>
        <dbReference type="PROSITE-ProRule" id="PRU00302"/>
    </source>
</evidence>
<feature type="signal peptide" evidence="8">
    <location>
        <begin position="1"/>
        <end position="27"/>
    </location>
</feature>
<evidence type="ECO:0000313" key="11">
    <source>
        <dbReference type="RefSeq" id="XP_038866564.1"/>
    </source>
</evidence>
<dbReference type="Pfam" id="PF00084">
    <property type="entry name" value="Sushi"/>
    <property type="match status" value="15"/>
</dbReference>
<feature type="disulfide bond" evidence="6">
    <location>
        <begin position="836"/>
        <end position="863"/>
    </location>
</feature>
<dbReference type="GeneID" id="120061098"/>
<evidence type="ECO:0000256" key="4">
    <source>
        <dbReference type="ARBA" id="ARBA00023157"/>
    </source>
</evidence>
<accession>A0A8U1GY15</accession>
<protein>
    <submittedName>
        <fullName evidence="11">Sushi, von Willebrand factor type A, EGF and pentraxin domain-containing protein 1-like isoform X1</fullName>
    </submittedName>
</protein>
<feature type="domain" description="Sushi" evidence="9">
    <location>
        <begin position="205"/>
        <end position="265"/>
    </location>
</feature>
<feature type="disulfide bond" evidence="6">
    <location>
        <begin position="596"/>
        <end position="623"/>
    </location>
</feature>
<dbReference type="KEGG" id="snh:120061098"/>
<keyword evidence="7" id="KW-1133">Transmembrane helix</keyword>
<name>A0A8U1GY15_SALNM</name>
<evidence type="ECO:0000256" key="5">
    <source>
        <dbReference type="ARBA" id="ARBA00023180"/>
    </source>
</evidence>
<keyword evidence="4 6" id="KW-1015">Disulfide bond</keyword>
<feature type="domain" description="Sushi" evidence="9">
    <location>
        <begin position="506"/>
        <end position="564"/>
    </location>
</feature>
<keyword evidence="3" id="KW-0677">Repeat</keyword>
<dbReference type="AlphaFoldDB" id="A0A8U1GY15"/>
<organism evidence="10 11">
    <name type="scientific">Salvelinus namaycush</name>
    <name type="common">Lake trout</name>
    <name type="synonym">Salmo namaycush</name>
    <dbReference type="NCBI Taxonomy" id="8040"/>
    <lineage>
        <taxon>Eukaryota</taxon>
        <taxon>Metazoa</taxon>
        <taxon>Chordata</taxon>
        <taxon>Craniata</taxon>
        <taxon>Vertebrata</taxon>
        <taxon>Euteleostomi</taxon>
        <taxon>Actinopterygii</taxon>
        <taxon>Neopterygii</taxon>
        <taxon>Teleostei</taxon>
        <taxon>Protacanthopterygii</taxon>
        <taxon>Salmoniformes</taxon>
        <taxon>Salmonidae</taxon>
        <taxon>Salmoninae</taxon>
        <taxon>Salvelinus</taxon>
    </lineage>
</organism>
<keyword evidence="5" id="KW-0325">Glycoprotein</keyword>
<gene>
    <name evidence="11" type="primary">LOC120061098</name>
</gene>
<evidence type="ECO:0000256" key="7">
    <source>
        <dbReference type="SAM" id="Phobius"/>
    </source>
</evidence>